<protein>
    <recommendedName>
        <fullName evidence="3">Alpha/beta hydrolase fold-3 domain-containing protein</fullName>
    </recommendedName>
</protein>
<dbReference type="InterPro" id="IPR029058">
    <property type="entry name" value="AB_hydrolase_fold"/>
</dbReference>
<dbReference type="Gene3D" id="3.40.50.1820">
    <property type="entry name" value="alpha/beta hydrolase"/>
    <property type="match status" value="1"/>
</dbReference>
<dbReference type="EMBL" id="JAEACU010000007">
    <property type="protein sequence ID" value="KAH7522350.1"/>
    <property type="molecule type" value="Genomic_DNA"/>
</dbReference>
<comment type="caution">
    <text evidence="4">The sequence shown here is derived from an EMBL/GenBank/DDBJ whole genome shotgun (WGS) entry which is preliminary data.</text>
</comment>
<gene>
    <name evidence="4" type="ORF">FEM48_Zijuj07G0129000</name>
</gene>
<feature type="domain" description="Alpha/beta hydrolase fold-3" evidence="3">
    <location>
        <begin position="157"/>
        <end position="383"/>
    </location>
</feature>
<proteinExistence type="inferred from homology"/>
<accession>A0A978V4R7</accession>
<comment type="similarity">
    <text evidence="1">Belongs to the 'GDXG' lipolytic enzyme family.</text>
</comment>
<dbReference type="AlphaFoldDB" id="A0A978V4R7"/>
<dbReference type="PANTHER" id="PTHR23024:SF551">
    <property type="entry name" value="2-HYDROXYISOFLAVANONE DEHYDRATASE-LIKE"/>
    <property type="match status" value="1"/>
</dbReference>
<evidence type="ECO:0000256" key="2">
    <source>
        <dbReference type="SAM" id="MobiDB-lite"/>
    </source>
</evidence>
<reference evidence="4" key="1">
    <citation type="journal article" date="2021" name="Front. Plant Sci.">
        <title>Chromosome-Scale Genome Assembly for Chinese Sour Jujube and Insights Into Its Genome Evolution and Domestication Signature.</title>
        <authorList>
            <person name="Shen L.-Y."/>
            <person name="Luo H."/>
            <person name="Wang X.-L."/>
            <person name="Wang X.-M."/>
            <person name="Qiu X.-J."/>
            <person name="Liu H."/>
            <person name="Zhou S.-S."/>
            <person name="Jia K.-H."/>
            <person name="Nie S."/>
            <person name="Bao Y.-T."/>
            <person name="Zhang R.-G."/>
            <person name="Yun Q.-Z."/>
            <person name="Chai Y.-H."/>
            <person name="Lu J.-Y."/>
            <person name="Li Y."/>
            <person name="Zhao S.-W."/>
            <person name="Mao J.-F."/>
            <person name="Jia S.-G."/>
            <person name="Mao Y.-M."/>
        </authorList>
    </citation>
    <scope>NUCLEOTIDE SEQUENCE</scope>
    <source>
        <strain evidence="4">AT0</strain>
        <tissue evidence="4">Leaf</tissue>
    </source>
</reference>
<sequence>MATRISCRYFTSINQTLHYKKSHSRPCSSLSSSTFTFLTQQHHNPLVYKIHRSRSSPNSSIAQPQHSHKHKHKLLSPPPMASASKEVSTEILPYIRVYKDGTVERLLKIPTVPPSPCDPETGISSKDITVSLNPPISARLYLPDVTANQNNQKLPILIYFHGGGFCVESSSSILTHRYLNRLVSEAKILAVSVEYRLAPENPLPIAYEDCWVALNWVASHLNRDENNGIDKDPWLVSHGDFDRLYIGGDSAGANIAHNIAIRAGTERLPNDVKILGAFLCLPYFYSSKPIGSEPVEGFEKTFSYVIWNFVYPSAPGGVDNPKLNPVGAGAPSLAGLGISRLFVCVGGEDDLKDRGIWYCNAVRESGWKGELEFVEFEGENHGFNILKLDTDNSKNLIKRLASFLV</sequence>
<feature type="region of interest" description="Disordered" evidence="2">
    <location>
        <begin position="52"/>
        <end position="81"/>
    </location>
</feature>
<dbReference type="Pfam" id="PF07859">
    <property type="entry name" value="Abhydrolase_3"/>
    <property type="match status" value="1"/>
</dbReference>
<evidence type="ECO:0000256" key="1">
    <source>
        <dbReference type="ARBA" id="ARBA00010515"/>
    </source>
</evidence>
<evidence type="ECO:0000313" key="4">
    <source>
        <dbReference type="EMBL" id="KAH7522350.1"/>
    </source>
</evidence>
<evidence type="ECO:0000313" key="5">
    <source>
        <dbReference type="Proteomes" id="UP000813462"/>
    </source>
</evidence>
<dbReference type="PANTHER" id="PTHR23024">
    <property type="entry name" value="ARYLACETAMIDE DEACETYLASE"/>
    <property type="match status" value="1"/>
</dbReference>
<dbReference type="OrthoDB" id="408631at2759"/>
<name>A0A978V4R7_ZIZJJ</name>
<dbReference type="GO" id="GO:0016787">
    <property type="term" value="F:hydrolase activity"/>
    <property type="evidence" value="ECO:0007669"/>
    <property type="project" value="InterPro"/>
</dbReference>
<dbReference type="InterPro" id="IPR013094">
    <property type="entry name" value="AB_hydrolase_3"/>
</dbReference>
<organism evidence="4 5">
    <name type="scientific">Ziziphus jujuba var. spinosa</name>
    <dbReference type="NCBI Taxonomy" id="714518"/>
    <lineage>
        <taxon>Eukaryota</taxon>
        <taxon>Viridiplantae</taxon>
        <taxon>Streptophyta</taxon>
        <taxon>Embryophyta</taxon>
        <taxon>Tracheophyta</taxon>
        <taxon>Spermatophyta</taxon>
        <taxon>Magnoliopsida</taxon>
        <taxon>eudicotyledons</taxon>
        <taxon>Gunneridae</taxon>
        <taxon>Pentapetalae</taxon>
        <taxon>rosids</taxon>
        <taxon>fabids</taxon>
        <taxon>Rosales</taxon>
        <taxon>Rhamnaceae</taxon>
        <taxon>Paliureae</taxon>
        <taxon>Ziziphus</taxon>
    </lineage>
</organism>
<dbReference type="SUPFAM" id="SSF53474">
    <property type="entry name" value="alpha/beta-Hydrolases"/>
    <property type="match status" value="1"/>
</dbReference>
<dbReference type="InterPro" id="IPR050466">
    <property type="entry name" value="Carboxylest/Gibb_receptor"/>
</dbReference>
<evidence type="ECO:0000259" key="3">
    <source>
        <dbReference type="Pfam" id="PF07859"/>
    </source>
</evidence>
<dbReference type="Proteomes" id="UP000813462">
    <property type="component" value="Unassembled WGS sequence"/>
</dbReference>